<feature type="domain" description="Dihydrodipicolinate reductase C-terminal" evidence="14">
    <location>
        <begin position="110"/>
        <end position="243"/>
    </location>
</feature>
<dbReference type="EMBL" id="LBPY01000002">
    <property type="protein sequence ID" value="KKP66826.1"/>
    <property type="molecule type" value="Genomic_DNA"/>
</dbReference>
<dbReference type="SUPFAM" id="SSF55347">
    <property type="entry name" value="Glyceraldehyde-3-phosphate dehydrogenase-like, C-terminal domain"/>
    <property type="match status" value="1"/>
</dbReference>
<keyword evidence="4" id="KW-0220">Diaminopimelate biosynthesis</keyword>
<dbReference type="InterPro" id="IPR023940">
    <property type="entry name" value="DHDPR_bac"/>
</dbReference>
<dbReference type="GO" id="GO:0009089">
    <property type="term" value="P:lysine biosynthetic process via diaminopimelate"/>
    <property type="evidence" value="ECO:0007669"/>
    <property type="project" value="UniProtKB-UniRule"/>
</dbReference>
<evidence type="ECO:0000256" key="12">
    <source>
        <dbReference type="NCBIfam" id="TIGR00036"/>
    </source>
</evidence>
<evidence type="ECO:0000256" key="3">
    <source>
        <dbReference type="ARBA" id="ARBA00022857"/>
    </source>
</evidence>
<evidence type="ECO:0000256" key="10">
    <source>
        <dbReference type="ARBA" id="ARBA00049080"/>
    </source>
</evidence>
<evidence type="ECO:0000256" key="1">
    <source>
        <dbReference type="ARBA" id="ARBA00006642"/>
    </source>
</evidence>
<dbReference type="PANTHER" id="PTHR20836:SF0">
    <property type="entry name" value="4-HYDROXY-TETRAHYDRODIPICOLINATE REDUCTASE 1, CHLOROPLASTIC-RELATED"/>
    <property type="match status" value="1"/>
</dbReference>
<keyword evidence="3" id="KW-0521">NADP</keyword>
<dbReference type="Pfam" id="PF01113">
    <property type="entry name" value="DapB_N"/>
    <property type="match status" value="1"/>
</dbReference>
<protein>
    <recommendedName>
        <fullName evidence="9 12">4-hydroxy-tetrahydrodipicolinate reductase</fullName>
        <ecNumber evidence="9 12">1.17.1.8</ecNumber>
    </recommendedName>
</protein>
<dbReference type="Pfam" id="PF05173">
    <property type="entry name" value="DapB_C"/>
    <property type="match status" value="1"/>
</dbReference>
<dbReference type="PANTHER" id="PTHR20836">
    <property type="entry name" value="DIHYDRODIPICOLINATE REDUCTASE"/>
    <property type="match status" value="1"/>
</dbReference>
<dbReference type="GO" id="GO:0005829">
    <property type="term" value="C:cytosol"/>
    <property type="evidence" value="ECO:0007669"/>
    <property type="project" value="TreeGrafter"/>
</dbReference>
<dbReference type="Gene3D" id="3.30.360.10">
    <property type="entry name" value="Dihydrodipicolinate Reductase, domain 2"/>
    <property type="match status" value="1"/>
</dbReference>
<dbReference type="InterPro" id="IPR022663">
    <property type="entry name" value="DapB_C"/>
</dbReference>
<sequence length="246" mass="27408">MRIAIIGLGSMGKSVKEIAESKGHKVDITIDPNNKEATHKTTNEAPLEDVDLVVDFSESSSIIENAKRVALAKKNLVIGTTGWYEKLPEIEKIAKENDIGIMWSANFSIGVNMYYQIIAKAGELINEYDEYDIWGTELHHKNKSDSPSGTAKEIAKILLEKIGRKSEVFYDKLDRKIEPNEIHFSSTRGGPVNFSHTVGFDSASDTITITHSARDRGGYALGAVKAIEWMENKKGLFNMNDFLNEK</sequence>
<dbReference type="GO" id="GO:0019877">
    <property type="term" value="P:diaminopimelate biosynthetic process"/>
    <property type="evidence" value="ECO:0007669"/>
    <property type="project" value="UniProtKB-KW"/>
</dbReference>
<comment type="pathway">
    <text evidence="8">Amino-acid biosynthesis; L-lysine biosynthesis via DAP pathway; (S)-tetrahydrodipicolinate from L-aspartate: step 4/4.</text>
</comment>
<comment type="similarity">
    <text evidence="1">Belongs to the DapB family.</text>
</comment>
<dbReference type="GO" id="GO:0008839">
    <property type="term" value="F:4-hydroxy-tetrahydrodipicolinate reductase"/>
    <property type="evidence" value="ECO:0007669"/>
    <property type="project" value="UniProtKB-UniRule"/>
</dbReference>
<name>A0A0G0BSX4_9BACT</name>
<keyword evidence="7" id="KW-0457">Lysine biosynthesis</keyword>
<keyword evidence="2" id="KW-0028">Amino-acid biosynthesis</keyword>
<proteinExistence type="inferred from homology"/>
<evidence type="ECO:0000256" key="4">
    <source>
        <dbReference type="ARBA" id="ARBA00022915"/>
    </source>
</evidence>
<organism evidence="15 16">
    <name type="scientific">Candidatus Nomurabacteria bacterium GW2011_GWE1_35_16</name>
    <dbReference type="NCBI Taxonomy" id="1618761"/>
    <lineage>
        <taxon>Bacteria</taxon>
        <taxon>Candidatus Nomuraibacteriota</taxon>
    </lineage>
</organism>
<keyword evidence="6" id="KW-0520">NAD</keyword>
<comment type="catalytic activity">
    <reaction evidence="10">
        <text>(S)-2,3,4,5-tetrahydrodipicolinate + NADP(+) + H2O = (2S,4S)-4-hydroxy-2,3,4,5-tetrahydrodipicolinate + NADPH + H(+)</text>
        <dbReference type="Rhea" id="RHEA:35331"/>
        <dbReference type="ChEBI" id="CHEBI:15377"/>
        <dbReference type="ChEBI" id="CHEBI:15378"/>
        <dbReference type="ChEBI" id="CHEBI:16845"/>
        <dbReference type="ChEBI" id="CHEBI:57783"/>
        <dbReference type="ChEBI" id="CHEBI:58349"/>
        <dbReference type="ChEBI" id="CHEBI:67139"/>
        <dbReference type="EC" id="1.17.1.8"/>
    </reaction>
</comment>
<dbReference type="PIRSF" id="PIRSF000161">
    <property type="entry name" value="DHPR"/>
    <property type="match status" value="1"/>
</dbReference>
<evidence type="ECO:0000259" key="13">
    <source>
        <dbReference type="Pfam" id="PF01113"/>
    </source>
</evidence>
<gene>
    <name evidence="15" type="ORF">UR64_C0002G0042</name>
</gene>
<evidence type="ECO:0000256" key="6">
    <source>
        <dbReference type="ARBA" id="ARBA00023027"/>
    </source>
</evidence>
<dbReference type="NCBIfam" id="TIGR00036">
    <property type="entry name" value="dapB"/>
    <property type="match status" value="1"/>
</dbReference>
<accession>A0A0G0BSX4</accession>
<keyword evidence="5" id="KW-0560">Oxidoreductase</keyword>
<reference evidence="15 16" key="1">
    <citation type="journal article" date="2015" name="Nature">
        <title>rRNA introns, odd ribosomes, and small enigmatic genomes across a large radiation of phyla.</title>
        <authorList>
            <person name="Brown C.T."/>
            <person name="Hug L.A."/>
            <person name="Thomas B.C."/>
            <person name="Sharon I."/>
            <person name="Castelle C.J."/>
            <person name="Singh A."/>
            <person name="Wilkins M.J."/>
            <person name="Williams K.H."/>
            <person name="Banfield J.F."/>
        </authorList>
    </citation>
    <scope>NUCLEOTIDE SEQUENCE [LARGE SCALE GENOMIC DNA]</scope>
</reference>
<dbReference type="InterPro" id="IPR000846">
    <property type="entry name" value="DapB_N"/>
</dbReference>
<evidence type="ECO:0000259" key="14">
    <source>
        <dbReference type="Pfam" id="PF05173"/>
    </source>
</evidence>
<evidence type="ECO:0000313" key="15">
    <source>
        <dbReference type="EMBL" id="KKP66826.1"/>
    </source>
</evidence>
<dbReference type="Gene3D" id="3.40.50.720">
    <property type="entry name" value="NAD(P)-binding Rossmann-like Domain"/>
    <property type="match status" value="1"/>
</dbReference>
<evidence type="ECO:0000256" key="8">
    <source>
        <dbReference type="ARBA" id="ARBA00037922"/>
    </source>
</evidence>
<dbReference type="Proteomes" id="UP000034952">
    <property type="component" value="Unassembled WGS sequence"/>
</dbReference>
<dbReference type="CDD" id="cd02274">
    <property type="entry name" value="DHDPR_N"/>
    <property type="match status" value="1"/>
</dbReference>
<dbReference type="InterPro" id="IPR036291">
    <property type="entry name" value="NAD(P)-bd_dom_sf"/>
</dbReference>
<comment type="catalytic activity">
    <reaction evidence="11">
        <text>(S)-2,3,4,5-tetrahydrodipicolinate + NAD(+) + H2O = (2S,4S)-4-hydroxy-2,3,4,5-tetrahydrodipicolinate + NADH + H(+)</text>
        <dbReference type="Rhea" id="RHEA:35323"/>
        <dbReference type="ChEBI" id="CHEBI:15377"/>
        <dbReference type="ChEBI" id="CHEBI:15378"/>
        <dbReference type="ChEBI" id="CHEBI:16845"/>
        <dbReference type="ChEBI" id="CHEBI:57540"/>
        <dbReference type="ChEBI" id="CHEBI:57945"/>
        <dbReference type="ChEBI" id="CHEBI:67139"/>
        <dbReference type="EC" id="1.17.1.8"/>
    </reaction>
</comment>
<comment type="caution">
    <text evidence="15">The sequence shown here is derived from an EMBL/GenBank/DDBJ whole genome shotgun (WGS) entry which is preliminary data.</text>
</comment>
<feature type="domain" description="Dihydrodipicolinate reductase N-terminal" evidence="13">
    <location>
        <begin position="1"/>
        <end position="107"/>
    </location>
</feature>
<evidence type="ECO:0000256" key="7">
    <source>
        <dbReference type="ARBA" id="ARBA00023154"/>
    </source>
</evidence>
<evidence type="ECO:0000256" key="2">
    <source>
        <dbReference type="ARBA" id="ARBA00022605"/>
    </source>
</evidence>
<evidence type="ECO:0000256" key="9">
    <source>
        <dbReference type="ARBA" id="ARBA00038983"/>
    </source>
</evidence>
<evidence type="ECO:0000256" key="5">
    <source>
        <dbReference type="ARBA" id="ARBA00023002"/>
    </source>
</evidence>
<evidence type="ECO:0000256" key="11">
    <source>
        <dbReference type="ARBA" id="ARBA00049396"/>
    </source>
</evidence>
<dbReference type="AlphaFoldDB" id="A0A0G0BSX4"/>
<dbReference type="EC" id="1.17.1.8" evidence="9 12"/>
<evidence type="ECO:0000313" key="16">
    <source>
        <dbReference type="Proteomes" id="UP000034952"/>
    </source>
</evidence>
<dbReference type="SUPFAM" id="SSF51735">
    <property type="entry name" value="NAD(P)-binding Rossmann-fold domains"/>
    <property type="match status" value="1"/>
</dbReference>